<dbReference type="Gene3D" id="3.40.50.720">
    <property type="entry name" value="NAD(P)-binding Rossmann-like Domain"/>
    <property type="match status" value="1"/>
</dbReference>
<proteinExistence type="predicted"/>
<dbReference type="InterPro" id="IPR036721">
    <property type="entry name" value="RCK_C_sf"/>
</dbReference>
<reference evidence="3 4" key="1">
    <citation type="submission" date="2011-10" db="EMBL/GenBank/DDBJ databases">
        <title>The Genome Sequence of Fusobacterium sp. 4_1_13.</title>
        <authorList>
            <consortium name="The Broad Institute Genome Sequencing Platform"/>
            <person name="Earl A."/>
            <person name="Ward D."/>
            <person name="Feldgarden M."/>
            <person name="Gevers D."/>
            <person name="Strauss J."/>
            <person name="Ambrose C."/>
            <person name="Allen-Vercoe E."/>
            <person name="Young S.K."/>
            <person name="Zeng Q."/>
            <person name="Gargeya S."/>
            <person name="Fitzgerald M."/>
            <person name="Haas B."/>
            <person name="Abouelleil A."/>
            <person name="Alvarado L."/>
            <person name="Arachchi H.M."/>
            <person name="Berlin A."/>
            <person name="Brown A."/>
            <person name="Chapman S.B."/>
            <person name="Chen Z."/>
            <person name="Dunbar C."/>
            <person name="Freedman E."/>
            <person name="Gearin G."/>
            <person name="Goldberg J."/>
            <person name="Griggs A."/>
            <person name="Gujja S."/>
            <person name="Heiman D."/>
            <person name="Howarth C."/>
            <person name="Larson L."/>
            <person name="Lui A."/>
            <person name="MacDonald P.J."/>
            <person name="Montmayeur A."/>
            <person name="Murphy C."/>
            <person name="Neiman D."/>
            <person name="Pearson M."/>
            <person name="Priest M."/>
            <person name="Roberts A."/>
            <person name="Saif S."/>
            <person name="Shea T."/>
            <person name="Shenoy N."/>
            <person name="Sisk P."/>
            <person name="Stolte C."/>
            <person name="Sykes S."/>
            <person name="Wortman J."/>
            <person name="Nusbaum C."/>
            <person name="Birren B."/>
        </authorList>
    </citation>
    <scope>NUCLEOTIDE SEQUENCE [LARGE SCALE GENOMIC DNA]</scope>
    <source>
        <strain evidence="3 4">4_1_13</strain>
    </source>
</reference>
<dbReference type="SUPFAM" id="SSF116726">
    <property type="entry name" value="TrkA C-terminal domain-like"/>
    <property type="match status" value="1"/>
</dbReference>
<evidence type="ECO:0000313" key="3">
    <source>
        <dbReference type="EMBL" id="EEO40665.1"/>
    </source>
</evidence>
<feature type="domain" description="RCK N-terminal" evidence="1">
    <location>
        <begin position="1"/>
        <end position="119"/>
    </location>
</feature>
<dbReference type="GO" id="GO:0006813">
    <property type="term" value="P:potassium ion transport"/>
    <property type="evidence" value="ECO:0007669"/>
    <property type="project" value="InterPro"/>
</dbReference>
<dbReference type="PROSITE" id="PS51202">
    <property type="entry name" value="RCK_C"/>
    <property type="match status" value="1"/>
</dbReference>
<dbReference type="Pfam" id="PF02080">
    <property type="entry name" value="TrkA_C"/>
    <property type="match status" value="1"/>
</dbReference>
<dbReference type="InterPro" id="IPR036291">
    <property type="entry name" value="NAD(P)-bd_dom_sf"/>
</dbReference>
<dbReference type="Gene3D" id="3.30.70.1450">
    <property type="entry name" value="Regulator of K+ conductance, C-terminal domain"/>
    <property type="match status" value="1"/>
</dbReference>
<evidence type="ECO:0000313" key="4">
    <source>
        <dbReference type="Proteomes" id="UP000004925"/>
    </source>
</evidence>
<dbReference type="Proteomes" id="UP000004925">
    <property type="component" value="Unassembled WGS sequence"/>
</dbReference>
<dbReference type="SUPFAM" id="SSF51735">
    <property type="entry name" value="NAD(P)-binding Rossmann-fold domains"/>
    <property type="match status" value="1"/>
</dbReference>
<comment type="caution">
    <text evidence="3">The sequence shown here is derived from an EMBL/GenBank/DDBJ whole genome shotgun (WGS) entry which is preliminary data.</text>
</comment>
<dbReference type="PANTHER" id="PTHR43833:SF7">
    <property type="entry name" value="KTR SYSTEM POTASSIUM UPTAKE PROTEIN C"/>
    <property type="match status" value="1"/>
</dbReference>
<evidence type="ECO:0008006" key="5">
    <source>
        <dbReference type="Google" id="ProtNLM"/>
    </source>
</evidence>
<dbReference type="Pfam" id="PF02254">
    <property type="entry name" value="TrkA_N"/>
    <property type="match status" value="1"/>
</dbReference>
<dbReference type="AlphaFoldDB" id="A0A0M1VVI1"/>
<dbReference type="GO" id="GO:0008324">
    <property type="term" value="F:monoatomic cation transmembrane transporter activity"/>
    <property type="evidence" value="ECO:0007669"/>
    <property type="project" value="InterPro"/>
</dbReference>
<accession>A0A0M1VVI1</accession>
<dbReference type="HOGENOM" id="CLU_046525_3_2_0"/>
<dbReference type="InterPro" id="IPR003148">
    <property type="entry name" value="RCK_N"/>
</dbReference>
<sequence length="218" mass="24052">MKQYLVIGLGRFGTSVAKTLYEAGENILGIDVSEELVQDRINNNILKNAIIGDASDGKILKDIGAENFDVAFVCIGDIEASVMIALNLKELGIKSIIAKAINKKHGKVLTKIGATEIVYPEEHMGKRIAELTMNTDIIEHLKFTDNFVLVEVKAPSIFWNNSLIKLDVRNKYNINIVGIKKSKGEFLPNPTANVVIEEGDVLVIITDKKTVESFNKLI</sequence>
<dbReference type="eggNOG" id="COG0569">
    <property type="taxonomic scope" value="Bacteria"/>
</dbReference>
<evidence type="ECO:0000259" key="2">
    <source>
        <dbReference type="PROSITE" id="PS51202"/>
    </source>
</evidence>
<dbReference type="InterPro" id="IPR006037">
    <property type="entry name" value="RCK_C"/>
</dbReference>
<protein>
    <recommendedName>
        <fullName evidence="5">Potassium transporter KtrA</fullName>
    </recommendedName>
</protein>
<organism evidence="3 4">
    <name type="scientific">Fusobacterium vincentii 4_1_13</name>
    <dbReference type="NCBI Taxonomy" id="469606"/>
    <lineage>
        <taxon>Bacteria</taxon>
        <taxon>Fusobacteriati</taxon>
        <taxon>Fusobacteriota</taxon>
        <taxon>Fusobacteriia</taxon>
        <taxon>Fusobacteriales</taxon>
        <taxon>Fusobacteriaceae</taxon>
        <taxon>Fusobacterium</taxon>
    </lineage>
</organism>
<dbReference type="PANTHER" id="PTHR43833">
    <property type="entry name" value="POTASSIUM CHANNEL PROTEIN 2-RELATED-RELATED"/>
    <property type="match status" value="1"/>
</dbReference>
<dbReference type="InterPro" id="IPR050721">
    <property type="entry name" value="Trk_Ktr_HKT_K-transport"/>
</dbReference>
<feature type="domain" description="RCK C-terminal" evidence="2">
    <location>
        <begin position="135"/>
        <end position="218"/>
    </location>
</feature>
<dbReference type="EMBL" id="ACDE02000018">
    <property type="protein sequence ID" value="EEO40665.1"/>
    <property type="molecule type" value="Genomic_DNA"/>
</dbReference>
<dbReference type="RefSeq" id="WP_005890994.1">
    <property type="nucleotide sequence ID" value="NZ_KQ235737.1"/>
</dbReference>
<evidence type="ECO:0000259" key="1">
    <source>
        <dbReference type="PROSITE" id="PS51201"/>
    </source>
</evidence>
<dbReference type="GeneID" id="79799696"/>
<dbReference type="PROSITE" id="PS51201">
    <property type="entry name" value="RCK_N"/>
    <property type="match status" value="1"/>
</dbReference>
<gene>
    <name evidence="3" type="ORF">FSCG_01378</name>
</gene>
<name>A0A0M1VVI1_FUSVC</name>